<organism evidence="3">
    <name type="scientific">Phaffia rhodozyma</name>
    <name type="common">Yeast</name>
    <name type="synonym">Xanthophyllomyces dendrorhous</name>
    <dbReference type="NCBI Taxonomy" id="264483"/>
    <lineage>
        <taxon>Eukaryota</taxon>
        <taxon>Fungi</taxon>
        <taxon>Dikarya</taxon>
        <taxon>Basidiomycota</taxon>
        <taxon>Agaricomycotina</taxon>
        <taxon>Tremellomycetes</taxon>
        <taxon>Cystofilobasidiales</taxon>
        <taxon>Mrakiaceae</taxon>
        <taxon>Phaffia</taxon>
    </lineage>
</organism>
<dbReference type="Pfam" id="PF00293">
    <property type="entry name" value="NUDIX"/>
    <property type="match status" value="1"/>
</dbReference>
<keyword evidence="1 3" id="KW-0378">Hydrolase</keyword>
<dbReference type="PANTHER" id="PTHR11839:SF1">
    <property type="entry name" value="ADP-SUGAR PYROPHOSPHATASE"/>
    <property type="match status" value="1"/>
</dbReference>
<dbReference type="InterPro" id="IPR020084">
    <property type="entry name" value="NUDIX_hydrolase_CS"/>
</dbReference>
<name>A0A0F7SV52_PHARH</name>
<evidence type="ECO:0000313" key="3">
    <source>
        <dbReference type="EMBL" id="CED84400.1"/>
    </source>
</evidence>
<dbReference type="PROSITE" id="PS51462">
    <property type="entry name" value="NUDIX"/>
    <property type="match status" value="1"/>
</dbReference>
<evidence type="ECO:0000259" key="2">
    <source>
        <dbReference type="PROSITE" id="PS51462"/>
    </source>
</evidence>
<dbReference type="InterPro" id="IPR000086">
    <property type="entry name" value="NUDIX_hydrolase_dom"/>
</dbReference>
<dbReference type="GO" id="GO:0019693">
    <property type="term" value="P:ribose phosphate metabolic process"/>
    <property type="evidence" value="ECO:0007669"/>
    <property type="project" value="TreeGrafter"/>
</dbReference>
<dbReference type="PANTHER" id="PTHR11839">
    <property type="entry name" value="UDP/ADP-SUGAR PYROPHOSPHATASE"/>
    <property type="match status" value="1"/>
</dbReference>
<dbReference type="SUPFAM" id="SSF55811">
    <property type="entry name" value="Nudix"/>
    <property type="match status" value="1"/>
</dbReference>
<accession>A0A0F7SV52</accession>
<dbReference type="EMBL" id="LN483166">
    <property type="protein sequence ID" value="CED84400.1"/>
    <property type="molecule type" value="Genomic_DNA"/>
</dbReference>
<evidence type="ECO:0000256" key="1">
    <source>
        <dbReference type="ARBA" id="ARBA00022801"/>
    </source>
</evidence>
<reference evidence="3" key="1">
    <citation type="submission" date="2014-08" db="EMBL/GenBank/DDBJ databases">
        <authorList>
            <person name="Sharma Rahul"/>
            <person name="Thines Marco"/>
        </authorList>
    </citation>
    <scope>NUCLEOTIDE SEQUENCE</scope>
</reference>
<dbReference type="GO" id="GO:0006753">
    <property type="term" value="P:nucleoside phosphate metabolic process"/>
    <property type="evidence" value="ECO:0007669"/>
    <property type="project" value="TreeGrafter"/>
</dbReference>
<protein>
    <submittedName>
        <fullName evidence="3">Nucleoside diphosphate-sugar hydrolase of the MutT (NUDIX) family</fullName>
    </submittedName>
</protein>
<proteinExistence type="predicted"/>
<dbReference type="GO" id="GO:0005634">
    <property type="term" value="C:nucleus"/>
    <property type="evidence" value="ECO:0007669"/>
    <property type="project" value="TreeGrafter"/>
</dbReference>
<dbReference type="PROSITE" id="PS00893">
    <property type="entry name" value="NUDIX_BOX"/>
    <property type="match status" value="1"/>
</dbReference>
<dbReference type="GO" id="GO:0047631">
    <property type="term" value="F:ADP-ribose diphosphatase activity"/>
    <property type="evidence" value="ECO:0007669"/>
    <property type="project" value="TreeGrafter"/>
</dbReference>
<sequence>MSSTGPQKAHVTKTSPANLEDTKFIKLEHIEYTDQDGNNRKWEMACRKTRNESGVDSVAMLAILHHPSRPLSTVIIEQYRPPIDKIVIELPAGLIDPNEDSSMTALRELNEETGYGKSFKKDAKPEENAGEAKVRTISPVIVSDPGMTNANMHLVTIDVFLPEGKIEPPKANLEPGEHIVQRVVELSKLYDVLLDYDKKGFAVDARLLNIAYGIVLTKDLGL</sequence>
<feature type="domain" description="Nudix hydrolase" evidence="2">
    <location>
        <begin position="55"/>
        <end position="207"/>
    </location>
</feature>
<dbReference type="Gene3D" id="3.90.79.10">
    <property type="entry name" value="Nucleoside Triphosphate Pyrophosphohydrolase"/>
    <property type="match status" value="1"/>
</dbReference>
<dbReference type="AlphaFoldDB" id="A0A0F7SV52"/>
<dbReference type="CDD" id="cd18888">
    <property type="entry name" value="NUDIX_ADPRase_Nudt5"/>
    <property type="match status" value="1"/>
</dbReference>
<dbReference type="InterPro" id="IPR015797">
    <property type="entry name" value="NUDIX_hydrolase-like_dom_sf"/>
</dbReference>